<keyword evidence="2" id="KW-1185">Reference proteome</keyword>
<protein>
    <submittedName>
        <fullName evidence="1">Uncharacterized protein</fullName>
    </submittedName>
</protein>
<comment type="caution">
    <text evidence="1">The sequence shown here is derived from an EMBL/GenBank/DDBJ whole genome shotgun (WGS) entry which is preliminary data.</text>
</comment>
<evidence type="ECO:0000313" key="1">
    <source>
        <dbReference type="EMBL" id="KAJ8004570.1"/>
    </source>
</evidence>
<evidence type="ECO:0000313" key="2">
    <source>
        <dbReference type="Proteomes" id="UP001157502"/>
    </source>
</evidence>
<proteinExistence type="predicted"/>
<dbReference type="EMBL" id="CM055738">
    <property type="protein sequence ID" value="KAJ8004570.1"/>
    <property type="molecule type" value="Genomic_DNA"/>
</dbReference>
<sequence>MYKSRGVSYNHCLPANSDKASACPRFSTGVGPQVSPFVILHSCPVREGAWLGTRKRDRPSRSYHGVDLSEDPWGSRFSWSGPDCPEDIEDLLPTGFINVICGVALVYTDGLAAMHEVCV</sequence>
<reference evidence="1" key="1">
    <citation type="submission" date="2021-05" db="EMBL/GenBank/DDBJ databases">
        <authorList>
            <person name="Pan Q."/>
            <person name="Jouanno E."/>
            <person name="Zahm M."/>
            <person name="Klopp C."/>
            <person name="Cabau C."/>
            <person name="Louis A."/>
            <person name="Berthelot C."/>
            <person name="Parey E."/>
            <person name="Roest Crollius H."/>
            <person name="Montfort J."/>
            <person name="Robinson-Rechavi M."/>
            <person name="Bouchez O."/>
            <person name="Lampietro C."/>
            <person name="Lopez Roques C."/>
            <person name="Donnadieu C."/>
            <person name="Postlethwait J."/>
            <person name="Bobe J."/>
            <person name="Dillon D."/>
            <person name="Chandos A."/>
            <person name="von Hippel F."/>
            <person name="Guiguen Y."/>
        </authorList>
    </citation>
    <scope>NUCLEOTIDE SEQUENCE</scope>
    <source>
        <strain evidence="1">YG-Jan2019</strain>
    </source>
</reference>
<dbReference type="Proteomes" id="UP001157502">
    <property type="component" value="Chromosome 11"/>
</dbReference>
<name>A0ACC2GM88_DALPE</name>
<gene>
    <name evidence="1" type="ORF">DPEC_G00137650</name>
</gene>
<organism evidence="1 2">
    <name type="scientific">Dallia pectoralis</name>
    <name type="common">Alaska blackfish</name>
    <dbReference type="NCBI Taxonomy" id="75939"/>
    <lineage>
        <taxon>Eukaryota</taxon>
        <taxon>Metazoa</taxon>
        <taxon>Chordata</taxon>
        <taxon>Craniata</taxon>
        <taxon>Vertebrata</taxon>
        <taxon>Euteleostomi</taxon>
        <taxon>Actinopterygii</taxon>
        <taxon>Neopterygii</taxon>
        <taxon>Teleostei</taxon>
        <taxon>Protacanthopterygii</taxon>
        <taxon>Esociformes</taxon>
        <taxon>Umbridae</taxon>
        <taxon>Dallia</taxon>
    </lineage>
</organism>
<accession>A0ACC2GM88</accession>